<proteinExistence type="predicted"/>
<feature type="region of interest" description="Disordered" evidence="2">
    <location>
        <begin position="383"/>
        <end position="403"/>
    </location>
</feature>
<gene>
    <name evidence="3" type="ORF">Tco_1132242</name>
</gene>
<feature type="coiled-coil region" evidence="1">
    <location>
        <begin position="549"/>
        <end position="591"/>
    </location>
</feature>
<evidence type="ECO:0000313" key="3">
    <source>
        <dbReference type="EMBL" id="GJU09846.1"/>
    </source>
</evidence>
<feature type="compositionally biased region" description="Basic residues" evidence="2">
    <location>
        <begin position="455"/>
        <end position="464"/>
    </location>
</feature>
<keyword evidence="4" id="KW-1185">Reference proteome</keyword>
<feature type="compositionally biased region" description="Basic residues" evidence="2">
    <location>
        <begin position="697"/>
        <end position="709"/>
    </location>
</feature>
<evidence type="ECO:0000256" key="2">
    <source>
        <dbReference type="SAM" id="MobiDB-lite"/>
    </source>
</evidence>
<reference evidence="3" key="1">
    <citation type="journal article" date="2022" name="Int. J. Mol. Sci.">
        <title>Draft Genome of Tanacetum Coccineum: Genomic Comparison of Closely Related Tanacetum-Family Plants.</title>
        <authorList>
            <person name="Yamashiro T."/>
            <person name="Shiraishi A."/>
            <person name="Nakayama K."/>
            <person name="Satake H."/>
        </authorList>
    </citation>
    <scope>NUCLEOTIDE SEQUENCE</scope>
</reference>
<comment type="caution">
    <text evidence="3">The sequence shown here is derived from an EMBL/GenBank/DDBJ whole genome shotgun (WGS) entry which is preliminary data.</text>
</comment>
<sequence length="831" mass="92665">MAQLKYCDKHNQVGFLRKPDESAGFAEIVDFLRGSNLRYALSTNPTIYDSLVKQFWQTATANTIADGTLELHATIDTTGYTITEASIRDKLHLADASGITMLPNNEIFEGMGQMGYPTDGSFTFWKSFFTPQWRFLVHHLLHCISSKSGGWDQFGSNIATALICLSTGRVYNFSKLIFDGMVANLKSKTKFLMYPRFLQLILDIQTENKHPYLAVTLTKKIFGNMKRGFRGAPRPLLPAMLLVATTNPSAGQEHPDVAQSQPSSSTIPVPSTSLPPEQSPPPIPTPIPASTPTPIPETDPEPMEHTFEEPSPAHQHFSPPQEHAQGQMTVDDLLQLVPQLMTRVDSLEKDLKQTKLTMGSAIVKLVKKVKKLEGILKRRNVVLSDSEEEESEAQGRKSQDDPLVSLVQGLVTPSKTTVNASGEEQVEDISPTTLEAAKTLSRVASQKPKSIDKGRRYKRRKETKGKKVVTSLDFQEEVSTGYAEGVNTGSIKVSTVSGQVSTDSINKSIPSPDKGQREGKAPMIIEEAPKKTKEQILQEEASLAEAIRLDTLEKEEEAKQVHLDSLLAQRLAEEEELNEQQKQRRAQVQFEAQHYTDEDWDLIRAKIEANAELSKSVLGSDLQGEDFAKKMVELVNQRKKHFAEERARAKRNKPIDPITAENIYDELLEESGDMEAISAEKFKLKSDEAKDDESTKKTGKRRKQIARKGLHSEKTDEDESEASKDVDPISGTNIPVNPVPVAIKPPSIATYKIIKQGKEGVYQIVREDGTDIVVHCLNLESSDIYMLTERKYPLTAEVCKAMLDKKLQGGKPDEDCYKLLKWMEKQAGIRK</sequence>
<feature type="compositionally biased region" description="Pro residues" evidence="2">
    <location>
        <begin position="277"/>
        <end position="297"/>
    </location>
</feature>
<accession>A0ABQ5JCG6</accession>
<feature type="region of interest" description="Disordered" evidence="2">
    <location>
        <begin position="248"/>
        <end position="325"/>
    </location>
</feature>
<evidence type="ECO:0008006" key="5">
    <source>
        <dbReference type="Google" id="ProtNLM"/>
    </source>
</evidence>
<reference evidence="3" key="2">
    <citation type="submission" date="2022-01" db="EMBL/GenBank/DDBJ databases">
        <authorList>
            <person name="Yamashiro T."/>
            <person name="Shiraishi A."/>
            <person name="Satake H."/>
            <person name="Nakayama K."/>
        </authorList>
    </citation>
    <scope>NUCLEOTIDE SEQUENCE</scope>
</reference>
<dbReference type="Proteomes" id="UP001151760">
    <property type="component" value="Unassembled WGS sequence"/>
</dbReference>
<evidence type="ECO:0000313" key="4">
    <source>
        <dbReference type="Proteomes" id="UP001151760"/>
    </source>
</evidence>
<dbReference type="EMBL" id="BQNB010021764">
    <property type="protein sequence ID" value="GJU09846.1"/>
    <property type="molecule type" value="Genomic_DNA"/>
</dbReference>
<evidence type="ECO:0000256" key="1">
    <source>
        <dbReference type="SAM" id="Coils"/>
    </source>
</evidence>
<name>A0ABQ5JCG6_9ASTR</name>
<feature type="region of interest" description="Disordered" evidence="2">
    <location>
        <begin position="686"/>
        <end position="733"/>
    </location>
</feature>
<protein>
    <recommendedName>
        <fullName evidence="5">Synaptobrevin, longin-like domain protein</fullName>
    </recommendedName>
</protein>
<feature type="region of interest" description="Disordered" evidence="2">
    <location>
        <begin position="440"/>
        <end position="464"/>
    </location>
</feature>
<feature type="compositionally biased region" description="Basic and acidic residues" evidence="2">
    <location>
        <begin position="686"/>
        <end position="696"/>
    </location>
</feature>
<organism evidence="3 4">
    <name type="scientific">Tanacetum coccineum</name>
    <dbReference type="NCBI Taxonomy" id="301880"/>
    <lineage>
        <taxon>Eukaryota</taxon>
        <taxon>Viridiplantae</taxon>
        <taxon>Streptophyta</taxon>
        <taxon>Embryophyta</taxon>
        <taxon>Tracheophyta</taxon>
        <taxon>Spermatophyta</taxon>
        <taxon>Magnoliopsida</taxon>
        <taxon>eudicotyledons</taxon>
        <taxon>Gunneridae</taxon>
        <taxon>Pentapetalae</taxon>
        <taxon>asterids</taxon>
        <taxon>campanulids</taxon>
        <taxon>Asterales</taxon>
        <taxon>Asteraceae</taxon>
        <taxon>Asteroideae</taxon>
        <taxon>Anthemideae</taxon>
        <taxon>Anthemidinae</taxon>
        <taxon>Tanacetum</taxon>
    </lineage>
</organism>
<feature type="compositionally biased region" description="Low complexity" evidence="2">
    <location>
        <begin position="259"/>
        <end position="276"/>
    </location>
</feature>
<keyword evidence="1" id="KW-0175">Coiled coil</keyword>